<feature type="compositionally biased region" description="Polar residues" evidence="1">
    <location>
        <begin position="59"/>
        <end position="72"/>
    </location>
</feature>
<gene>
    <name evidence="2" type="ORF">RIF29_15014</name>
</gene>
<feature type="region of interest" description="Disordered" evidence="1">
    <location>
        <begin position="1"/>
        <end position="84"/>
    </location>
</feature>
<proteinExistence type="predicted"/>
<dbReference type="AlphaFoldDB" id="A0AAN9FGI5"/>
<comment type="caution">
    <text evidence="2">The sequence shown here is derived from an EMBL/GenBank/DDBJ whole genome shotgun (WGS) entry which is preliminary data.</text>
</comment>
<reference evidence="2 3" key="1">
    <citation type="submission" date="2024-01" db="EMBL/GenBank/DDBJ databases">
        <title>The genomes of 5 underutilized Papilionoideae crops provide insights into root nodulation and disease resistanc.</title>
        <authorList>
            <person name="Yuan L."/>
        </authorList>
    </citation>
    <scope>NUCLEOTIDE SEQUENCE [LARGE SCALE GENOMIC DNA]</scope>
    <source>
        <strain evidence="2">ZHUSHIDOU_FW_LH</strain>
        <tissue evidence="2">Leaf</tissue>
    </source>
</reference>
<evidence type="ECO:0000256" key="1">
    <source>
        <dbReference type="SAM" id="MobiDB-lite"/>
    </source>
</evidence>
<accession>A0AAN9FGI5</accession>
<name>A0AAN9FGI5_CROPI</name>
<evidence type="ECO:0000313" key="2">
    <source>
        <dbReference type="EMBL" id="KAK7273946.1"/>
    </source>
</evidence>
<feature type="compositionally biased region" description="Basic and acidic residues" evidence="1">
    <location>
        <begin position="31"/>
        <end position="47"/>
    </location>
</feature>
<keyword evidence="3" id="KW-1185">Reference proteome</keyword>
<evidence type="ECO:0000313" key="3">
    <source>
        <dbReference type="Proteomes" id="UP001372338"/>
    </source>
</evidence>
<sequence>MDDGKALESEEALVDLSTPSSKGKSNAGELTGKDKGSDQRPLVDGKHGTGAMVEIEAATGNTSKNSMNSGGSNPKAVNENDQGA</sequence>
<organism evidence="2 3">
    <name type="scientific">Crotalaria pallida</name>
    <name type="common">Smooth rattlebox</name>
    <name type="synonym">Crotalaria striata</name>
    <dbReference type="NCBI Taxonomy" id="3830"/>
    <lineage>
        <taxon>Eukaryota</taxon>
        <taxon>Viridiplantae</taxon>
        <taxon>Streptophyta</taxon>
        <taxon>Embryophyta</taxon>
        <taxon>Tracheophyta</taxon>
        <taxon>Spermatophyta</taxon>
        <taxon>Magnoliopsida</taxon>
        <taxon>eudicotyledons</taxon>
        <taxon>Gunneridae</taxon>
        <taxon>Pentapetalae</taxon>
        <taxon>rosids</taxon>
        <taxon>fabids</taxon>
        <taxon>Fabales</taxon>
        <taxon>Fabaceae</taxon>
        <taxon>Papilionoideae</taxon>
        <taxon>50 kb inversion clade</taxon>
        <taxon>genistoids sensu lato</taxon>
        <taxon>core genistoids</taxon>
        <taxon>Crotalarieae</taxon>
        <taxon>Crotalaria</taxon>
    </lineage>
</organism>
<protein>
    <submittedName>
        <fullName evidence="2">Uncharacterized protein</fullName>
    </submittedName>
</protein>
<dbReference type="Proteomes" id="UP001372338">
    <property type="component" value="Unassembled WGS sequence"/>
</dbReference>
<dbReference type="EMBL" id="JAYWIO010000003">
    <property type="protein sequence ID" value="KAK7273946.1"/>
    <property type="molecule type" value="Genomic_DNA"/>
</dbReference>